<comment type="catalytic activity">
    <reaction evidence="6">
        <text>5-carboxymethylaminomethyluridine(34) in tRNA(Leu) + S-adenosyl-L-methionine = 5-carboxymethylaminomethyl-2'-O-methyluridine(34) in tRNA(Leu) + S-adenosyl-L-homocysteine + H(+)</text>
        <dbReference type="Rhea" id="RHEA:43088"/>
        <dbReference type="Rhea" id="RHEA-COMP:10333"/>
        <dbReference type="Rhea" id="RHEA-COMP:10334"/>
        <dbReference type="ChEBI" id="CHEBI:15378"/>
        <dbReference type="ChEBI" id="CHEBI:57856"/>
        <dbReference type="ChEBI" id="CHEBI:59789"/>
        <dbReference type="ChEBI" id="CHEBI:74508"/>
        <dbReference type="ChEBI" id="CHEBI:74511"/>
        <dbReference type="EC" id="2.1.1.207"/>
    </reaction>
</comment>
<dbReference type="EMBL" id="CQEM01000016">
    <property type="protein sequence ID" value="CNL57794.1"/>
    <property type="molecule type" value="Genomic_DNA"/>
</dbReference>
<dbReference type="PANTHER" id="PTHR42971">
    <property type="entry name" value="TRNA (CYTIDINE(34)-2'-O)-METHYLTRANSFERASE"/>
    <property type="match status" value="1"/>
</dbReference>
<dbReference type="InterPro" id="IPR029028">
    <property type="entry name" value="Alpha/beta_knot_MTases"/>
</dbReference>
<dbReference type="FunFam" id="3.40.1280.10:FF:000002">
    <property type="entry name" value="Peptidylprolyl isomerase"/>
    <property type="match status" value="1"/>
</dbReference>
<evidence type="ECO:0000256" key="4">
    <source>
        <dbReference type="ARBA" id="ARBA00022691"/>
    </source>
</evidence>
<dbReference type="Gene3D" id="3.40.1280.10">
    <property type="match status" value="1"/>
</dbReference>
<comment type="function">
    <text evidence="6">Methylates the ribose at the nucleotide 34 wobble position in the two leucyl isoacceptors tRNA(Leu)(CmAA) and tRNA(Leu)(cmnm5UmAA). Catalyzes the methyl transfer from S-adenosyl-L-methionine to the 2'-OH of the wobble nucleotide.</text>
</comment>
<dbReference type="Proteomes" id="UP000040088">
    <property type="component" value="Unassembled WGS sequence"/>
</dbReference>
<keyword evidence="2 6" id="KW-0489">Methyltransferase</keyword>
<dbReference type="Pfam" id="PF00588">
    <property type="entry name" value="SpoU_methylase"/>
    <property type="match status" value="1"/>
</dbReference>
<proteinExistence type="inferred from homology"/>
<dbReference type="NCBIfam" id="TIGR00185">
    <property type="entry name" value="tRNA_yibK_trmL"/>
    <property type="match status" value="1"/>
</dbReference>
<dbReference type="HAMAP" id="MF_01885">
    <property type="entry name" value="tRNA_methyltr_TrmL"/>
    <property type="match status" value="1"/>
</dbReference>
<dbReference type="InterPro" id="IPR016914">
    <property type="entry name" value="TrmL"/>
</dbReference>
<comment type="catalytic activity">
    <reaction evidence="6">
        <text>cytidine(34) in tRNA + S-adenosyl-L-methionine = 2'-O-methylcytidine(34) in tRNA + S-adenosyl-L-homocysteine + H(+)</text>
        <dbReference type="Rhea" id="RHEA:43084"/>
        <dbReference type="Rhea" id="RHEA-COMP:10331"/>
        <dbReference type="Rhea" id="RHEA-COMP:10332"/>
        <dbReference type="ChEBI" id="CHEBI:15378"/>
        <dbReference type="ChEBI" id="CHEBI:57856"/>
        <dbReference type="ChEBI" id="CHEBI:59789"/>
        <dbReference type="ChEBI" id="CHEBI:74495"/>
        <dbReference type="ChEBI" id="CHEBI:82748"/>
        <dbReference type="EC" id="2.1.1.207"/>
    </reaction>
</comment>
<dbReference type="EC" id="2.1.1.207" evidence="6"/>
<protein>
    <recommendedName>
        <fullName evidence="6">tRNA (cytidine(34)-2'-O)-methyltransferase</fullName>
        <ecNumber evidence="6">2.1.1.207</ecNumber>
    </recommendedName>
    <alternativeName>
        <fullName evidence="6">tRNA (cytidine/uridine-2'-O-)-methyltransferase TrmL</fullName>
    </alternativeName>
</protein>
<feature type="binding site" evidence="6 7">
    <location>
        <position position="132"/>
    </location>
    <ligand>
        <name>S-adenosyl-L-methionine</name>
        <dbReference type="ChEBI" id="CHEBI:59789"/>
    </ligand>
</feature>
<dbReference type="SUPFAM" id="SSF75217">
    <property type="entry name" value="alpha/beta knot"/>
    <property type="match status" value="1"/>
</dbReference>
<comment type="similarity">
    <text evidence="6">Belongs to the class IV-like SAM-binding methyltransferase superfamily. RNA methyltransferase TrmH family. TrmL subfamily.</text>
</comment>
<dbReference type="InterPro" id="IPR029026">
    <property type="entry name" value="tRNA_m1G_MTases_N"/>
</dbReference>
<comment type="subcellular location">
    <subcellularLocation>
        <location evidence="6">Cytoplasm</location>
    </subcellularLocation>
</comment>
<dbReference type="CDD" id="cd18094">
    <property type="entry name" value="SpoU-like_TrmL"/>
    <property type="match status" value="1"/>
</dbReference>
<dbReference type="AlphaFoldDB" id="A0A0T9UP34"/>
<dbReference type="GO" id="GO:0002132">
    <property type="term" value="P:wobble position uridine ribose methylation"/>
    <property type="evidence" value="ECO:0007669"/>
    <property type="project" value="TreeGrafter"/>
</dbReference>
<name>A0A0T9UP34_YERAE</name>
<dbReference type="GO" id="GO:0141098">
    <property type="term" value="F:tRNA (cytidine(34)-2'-O)-methyltransferase activity"/>
    <property type="evidence" value="ECO:0007669"/>
    <property type="project" value="RHEA"/>
</dbReference>
<evidence type="ECO:0000256" key="5">
    <source>
        <dbReference type="ARBA" id="ARBA00022694"/>
    </source>
</evidence>
<keyword evidence="5 6" id="KW-0819">tRNA processing</keyword>
<dbReference type="GO" id="GO:0005737">
    <property type="term" value="C:cytoplasm"/>
    <property type="evidence" value="ECO:0007669"/>
    <property type="project" value="UniProtKB-SubCell"/>
</dbReference>
<gene>
    <name evidence="6 9" type="primary">trmL</name>
    <name evidence="9" type="ORF">ERS008460_03248</name>
</gene>
<dbReference type="GO" id="GO:0002131">
    <property type="term" value="P:wobble position cytosine ribose methylation"/>
    <property type="evidence" value="ECO:0007669"/>
    <property type="project" value="TreeGrafter"/>
</dbReference>
<accession>A0A0T9UP34</accession>
<dbReference type="NCBIfam" id="NF007683">
    <property type="entry name" value="PRK10358.1"/>
    <property type="match status" value="1"/>
</dbReference>
<evidence type="ECO:0000259" key="8">
    <source>
        <dbReference type="Pfam" id="PF00588"/>
    </source>
</evidence>
<sequence length="167" mass="18524">MLNIVLFEPEIPPNTGNIIRLCANTGCQLHLIKPLGFTWDDKRLRRAGLDYHEFASIKHHHDYQAFLDSENLDGAQSAGATPARLFALTTKGTPAHSAVSYQANDYLLFGPETRGLPPRVLDALPAQQKIRIPMKADSRSMNLSNAVSVVVYEAWRQLGYPGALLKE</sequence>
<keyword evidence="4 6" id="KW-0949">S-adenosyl-L-methionine</keyword>
<evidence type="ECO:0000313" key="10">
    <source>
        <dbReference type="Proteomes" id="UP000040088"/>
    </source>
</evidence>
<feature type="binding site" evidence="6 7">
    <location>
        <position position="110"/>
    </location>
    <ligand>
        <name>S-adenosyl-L-methionine</name>
        <dbReference type="ChEBI" id="CHEBI:59789"/>
    </ligand>
</feature>
<dbReference type="GO" id="GO:0141102">
    <property type="term" value="F:tRNA (5-carboxymethylaminomethyluridine(34)-2'-O)-methyltransferase activity"/>
    <property type="evidence" value="ECO:0007669"/>
    <property type="project" value="RHEA"/>
</dbReference>
<dbReference type="STRING" id="28152.CH54_2665"/>
<dbReference type="PIRSF" id="PIRSF029256">
    <property type="entry name" value="SpoU_TrmH_prd"/>
    <property type="match status" value="1"/>
</dbReference>
<feature type="binding site" evidence="6 7">
    <location>
        <position position="140"/>
    </location>
    <ligand>
        <name>S-adenosyl-L-methionine</name>
        <dbReference type="ChEBI" id="CHEBI:59789"/>
    </ligand>
</feature>
<evidence type="ECO:0000256" key="1">
    <source>
        <dbReference type="ARBA" id="ARBA00022490"/>
    </source>
</evidence>
<dbReference type="GO" id="GO:0003723">
    <property type="term" value="F:RNA binding"/>
    <property type="evidence" value="ECO:0007669"/>
    <property type="project" value="InterPro"/>
</dbReference>
<evidence type="ECO:0000313" key="9">
    <source>
        <dbReference type="EMBL" id="CNL57794.1"/>
    </source>
</evidence>
<evidence type="ECO:0000256" key="6">
    <source>
        <dbReference type="HAMAP-Rule" id="MF_01885"/>
    </source>
</evidence>
<evidence type="ECO:0000256" key="2">
    <source>
        <dbReference type="ARBA" id="ARBA00022603"/>
    </source>
</evidence>
<organism evidence="9 10">
    <name type="scientific">Yersinia aleksiciae</name>
    <dbReference type="NCBI Taxonomy" id="263819"/>
    <lineage>
        <taxon>Bacteria</taxon>
        <taxon>Pseudomonadati</taxon>
        <taxon>Pseudomonadota</taxon>
        <taxon>Gammaproteobacteria</taxon>
        <taxon>Enterobacterales</taxon>
        <taxon>Yersiniaceae</taxon>
        <taxon>Yersinia</taxon>
    </lineage>
</organism>
<feature type="domain" description="tRNA/rRNA methyltransferase SpoU type" evidence="8">
    <location>
        <begin position="2"/>
        <end position="152"/>
    </location>
</feature>
<comment type="subunit">
    <text evidence="6">Homodimer.</text>
</comment>
<dbReference type="RefSeq" id="WP_050126406.1">
    <property type="nucleotide sequence ID" value="NZ_CQEM01000016.1"/>
</dbReference>
<dbReference type="InterPro" id="IPR001537">
    <property type="entry name" value="SpoU_MeTrfase"/>
</dbReference>
<evidence type="ECO:0000256" key="3">
    <source>
        <dbReference type="ARBA" id="ARBA00022679"/>
    </source>
</evidence>
<keyword evidence="3 6" id="KW-0808">Transferase</keyword>
<dbReference type="PANTHER" id="PTHR42971:SF1">
    <property type="entry name" value="TRNA (CYTIDINE(34)-2'-O)-METHYLTRANSFERASE"/>
    <property type="match status" value="1"/>
</dbReference>
<dbReference type="GO" id="GO:0042802">
    <property type="term" value="F:identical protein binding"/>
    <property type="evidence" value="ECO:0007669"/>
    <property type="project" value="UniProtKB-ARBA"/>
</dbReference>
<keyword evidence="1 6" id="KW-0963">Cytoplasm</keyword>
<evidence type="ECO:0000256" key="7">
    <source>
        <dbReference type="PIRSR" id="PIRSR029256-1"/>
    </source>
</evidence>
<feature type="binding site" evidence="6 7">
    <location>
        <position position="88"/>
    </location>
    <ligand>
        <name>S-adenosyl-L-methionine</name>
        <dbReference type="ChEBI" id="CHEBI:59789"/>
    </ligand>
</feature>
<reference evidence="10" key="1">
    <citation type="submission" date="2015-03" db="EMBL/GenBank/DDBJ databases">
        <authorList>
            <consortium name="Pathogen Informatics"/>
        </authorList>
    </citation>
    <scope>NUCLEOTIDE SEQUENCE [LARGE SCALE GENOMIC DNA]</scope>
    <source>
        <strain evidence="10">IP27925</strain>
    </source>
</reference>